<reference evidence="7" key="1">
    <citation type="submission" date="2020-03" db="EMBL/GenBank/DDBJ databases">
        <title>A high-quality chromosome-level genome assembly of a woody plant with both climbing and erect habits, Rhamnella rubrinervis.</title>
        <authorList>
            <person name="Lu Z."/>
            <person name="Yang Y."/>
            <person name="Zhu X."/>
            <person name="Sun Y."/>
        </authorList>
    </citation>
    <scope>NUCLEOTIDE SEQUENCE</scope>
    <source>
        <strain evidence="7">BYM</strain>
        <tissue evidence="7">Leaf</tissue>
    </source>
</reference>
<evidence type="ECO:0000313" key="8">
    <source>
        <dbReference type="Proteomes" id="UP000796880"/>
    </source>
</evidence>
<dbReference type="EMBL" id="VOIH02000009">
    <property type="protein sequence ID" value="KAF3438059.1"/>
    <property type="molecule type" value="Genomic_DNA"/>
</dbReference>
<dbReference type="InterPro" id="IPR031307">
    <property type="entry name" value="Ninja_fam"/>
</dbReference>
<dbReference type="PANTHER" id="PTHR31413">
    <property type="entry name" value="AFP HOMOLOG 2"/>
    <property type="match status" value="1"/>
</dbReference>
<protein>
    <recommendedName>
        <fullName evidence="4">Ninja-family protein</fullName>
    </recommendedName>
    <alternativeName>
        <fullName evidence="4">ABI-binding protein</fullName>
    </alternativeName>
</protein>
<proteinExistence type="inferred from homology"/>
<evidence type="ECO:0000256" key="5">
    <source>
        <dbReference type="SAM" id="MobiDB-lite"/>
    </source>
</evidence>
<dbReference type="InterPro" id="IPR032310">
    <property type="entry name" value="NLS_NINJA_AFP-like"/>
</dbReference>
<dbReference type="GO" id="GO:0045892">
    <property type="term" value="P:negative regulation of DNA-templated transcription"/>
    <property type="evidence" value="ECO:0007669"/>
    <property type="project" value="TreeGrafter"/>
</dbReference>
<gene>
    <name evidence="7" type="ORF">FNV43_RR20815</name>
</gene>
<evidence type="ECO:0000259" key="6">
    <source>
        <dbReference type="Pfam" id="PF16135"/>
    </source>
</evidence>
<sequence>MDEEKAGQTEFSMRKNENPTNFLQRFSPEKTTSSETENSSSKEPQQPDLSLRLSLGGLYYSEKSNEKPPLLARSSSDGGVITQEGGDTGEPKTPPPATMPSFLSLSRSCSLPAETEKTTITIKDLQAMRRMVAKKRLVDRQRGYRAALEEERSPPPPAPLMASEMAAWAAASATKSAALTRALAKIKSQGFVFGRREFEGPRDITSTKSMPEQREKEPAAFAFGSIAKAKSAGPAENNKLENALKKVKVSSGIVLDNGMDVMNKMPSVTTTGDGPNGRKIEGFLYKYTKSQVSIVCVCHGSFLTPAEFVRHAGGTDVENPMKHINVLSNSFPF</sequence>
<evidence type="ECO:0000313" key="7">
    <source>
        <dbReference type="EMBL" id="KAF3438059.1"/>
    </source>
</evidence>
<keyword evidence="8" id="KW-1185">Reference proteome</keyword>
<dbReference type="Proteomes" id="UP000796880">
    <property type="component" value="Unassembled WGS sequence"/>
</dbReference>
<evidence type="ECO:0000256" key="2">
    <source>
        <dbReference type="ARBA" id="ARBA00006081"/>
    </source>
</evidence>
<dbReference type="Pfam" id="PF16135">
    <property type="entry name" value="TDBD"/>
    <property type="match status" value="1"/>
</dbReference>
<feature type="compositionally biased region" description="Basic and acidic residues" evidence="5">
    <location>
        <begin position="1"/>
        <end position="17"/>
    </location>
</feature>
<dbReference type="OrthoDB" id="667358at2759"/>
<evidence type="ECO:0000256" key="1">
    <source>
        <dbReference type="ARBA" id="ARBA00004123"/>
    </source>
</evidence>
<comment type="subcellular location">
    <subcellularLocation>
        <location evidence="1 4">Nucleus</location>
    </subcellularLocation>
</comment>
<dbReference type="InterPro" id="IPR032308">
    <property type="entry name" value="TDBD"/>
</dbReference>
<comment type="caution">
    <text evidence="7">The sequence shown here is derived from an EMBL/GenBank/DDBJ whole genome shotgun (WGS) entry which is preliminary data.</text>
</comment>
<name>A0A8K0E1G1_9ROSA</name>
<feature type="region of interest" description="Disordered" evidence="5">
    <location>
        <begin position="1"/>
        <end position="101"/>
    </location>
</feature>
<dbReference type="AlphaFoldDB" id="A0A8K0E1G1"/>
<feature type="domain" description="Tify" evidence="6">
    <location>
        <begin position="292"/>
        <end position="326"/>
    </location>
</feature>
<comment type="similarity">
    <text evidence="2 4">Belongs to the Ninja family.</text>
</comment>
<organism evidence="7 8">
    <name type="scientific">Rhamnella rubrinervis</name>
    <dbReference type="NCBI Taxonomy" id="2594499"/>
    <lineage>
        <taxon>Eukaryota</taxon>
        <taxon>Viridiplantae</taxon>
        <taxon>Streptophyta</taxon>
        <taxon>Embryophyta</taxon>
        <taxon>Tracheophyta</taxon>
        <taxon>Spermatophyta</taxon>
        <taxon>Magnoliopsida</taxon>
        <taxon>eudicotyledons</taxon>
        <taxon>Gunneridae</taxon>
        <taxon>Pentapetalae</taxon>
        <taxon>rosids</taxon>
        <taxon>fabids</taxon>
        <taxon>Rosales</taxon>
        <taxon>Rhamnaceae</taxon>
        <taxon>rhamnoid group</taxon>
        <taxon>Rhamneae</taxon>
        <taxon>Rhamnella</taxon>
    </lineage>
</organism>
<dbReference type="PANTHER" id="PTHR31413:SF43">
    <property type="entry name" value="NINJA-FAMILY PROTEIN"/>
    <property type="match status" value="1"/>
</dbReference>
<evidence type="ECO:0000256" key="4">
    <source>
        <dbReference type="RuleBase" id="RU369029"/>
    </source>
</evidence>
<evidence type="ECO:0000256" key="3">
    <source>
        <dbReference type="ARBA" id="ARBA00023242"/>
    </source>
</evidence>
<comment type="function">
    <text evidence="4">Acts as a negative regulator of abscisic acid (ABA) response.</text>
</comment>
<accession>A0A8K0E1G1</accession>
<dbReference type="GO" id="GO:0007165">
    <property type="term" value="P:signal transduction"/>
    <property type="evidence" value="ECO:0007669"/>
    <property type="project" value="InterPro"/>
</dbReference>
<keyword evidence="3 4" id="KW-0539">Nucleus</keyword>
<dbReference type="Pfam" id="PF16136">
    <property type="entry name" value="NLS_NINJA_AFP"/>
    <property type="match status" value="1"/>
</dbReference>
<feature type="compositionally biased region" description="Low complexity" evidence="5">
    <location>
        <begin position="29"/>
        <end position="61"/>
    </location>
</feature>
<dbReference type="GO" id="GO:0005634">
    <property type="term" value="C:nucleus"/>
    <property type="evidence" value="ECO:0007669"/>
    <property type="project" value="UniProtKB-SubCell"/>
</dbReference>